<dbReference type="PANTHER" id="PTHR42711">
    <property type="entry name" value="ABC TRANSPORTER ATP-BINDING PROTEIN"/>
    <property type="match status" value="1"/>
</dbReference>
<dbReference type="InterPro" id="IPR017871">
    <property type="entry name" value="ABC_transporter-like_CS"/>
</dbReference>
<evidence type="ECO:0000259" key="4">
    <source>
        <dbReference type="PROSITE" id="PS50893"/>
    </source>
</evidence>
<keyword evidence="3" id="KW-0067">ATP-binding</keyword>
<dbReference type="PANTHER" id="PTHR42711:SF4">
    <property type="entry name" value="ABC TRANSPORTER RELATED"/>
    <property type="match status" value="1"/>
</dbReference>
<dbReference type="AlphaFoldDB" id="A0A2M8BYQ9"/>
<dbReference type="PROSITE" id="PS50893">
    <property type="entry name" value="ABC_TRANSPORTER_2"/>
    <property type="match status" value="1"/>
</dbReference>
<dbReference type="GO" id="GO:0016887">
    <property type="term" value="F:ATP hydrolysis activity"/>
    <property type="evidence" value="ECO:0007669"/>
    <property type="project" value="InterPro"/>
</dbReference>
<dbReference type="Pfam" id="PF00005">
    <property type="entry name" value="ABC_tran"/>
    <property type="match status" value="1"/>
</dbReference>
<dbReference type="Proteomes" id="UP000231196">
    <property type="component" value="Unassembled WGS sequence"/>
</dbReference>
<evidence type="ECO:0000313" key="6">
    <source>
        <dbReference type="Proteomes" id="UP000231196"/>
    </source>
</evidence>
<evidence type="ECO:0000256" key="2">
    <source>
        <dbReference type="ARBA" id="ARBA00022741"/>
    </source>
</evidence>
<dbReference type="InterPro" id="IPR003439">
    <property type="entry name" value="ABC_transporter-like_ATP-bd"/>
</dbReference>
<keyword evidence="2" id="KW-0547">Nucleotide-binding</keyword>
<organism evidence="5 6">
    <name type="scientific">Candidatus Collierbacteria bacterium CG_4_9_14_3_um_filter_43_16</name>
    <dbReference type="NCBI Taxonomy" id="1974532"/>
    <lineage>
        <taxon>Bacteria</taxon>
        <taxon>Candidatus Collieribacteriota</taxon>
    </lineage>
</organism>
<evidence type="ECO:0000256" key="1">
    <source>
        <dbReference type="ARBA" id="ARBA00022448"/>
    </source>
</evidence>
<gene>
    <name evidence="5" type="ORF">CO104_00035</name>
</gene>
<dbReference type="GO" id="GO:0005524">
    <property type="term" value="F:ATP binding"/>
    <property type="evidence" value="ECO:0007669"/>
    <property type="project" value="UniProtKB-KW"/>
</dbReference>
<sequence length="324" mass="37025">MNHPIIKIDRLQKDYSVKIKQSFWKNAFFPKYKAISAVNDISFYIDRGESVALLGPNGAGKTTTMKMLSGLLYPTSGKVDVLGFFPFDRKNEYLKRIGLVMGNRSGLAWDLTPNQNFELAKKIYGISDHDFLERVGRLTEMLDVEKFLDKQVRKLSLGERMKLELVASLLHNPEILFLDEPTIGLDIISKQRIRSFLRDIQRESRITLLLTSHDMDDVEKVSDRVIVINHGQIVFDDSMPKLLRNYQDKKYLTLVLTETVTSKVIEKFGKIVDKKPLSYTIEISKSGQSKTIADIMENLPVDDIDIIHVPLEEIIADMFTGKPS</sequence>
<dbReference type="InterPro" id="IPR003593">
    <property type="entry name" value="AAA+_ATPase"/>
</dbReference>
<dbReference type="EMBL" id="PFUC01000001">
    <property type="protein sequence ID" value="PJB48995.1"/>
    <property type="molecule type" value="Genomic_DNA"/>
</dbReference>
<dbReference type="PROSITE" id="PS00211">
    <property type="entry name" value="ABC_TRANSPORTER_1"/>
    <property type="match status" value="1"/>
</dbReference>
<dbReference type="InterPro" id="IPR027417">
    <property type="entry name" value="P-loop_NTPase"/>
</dbReference>
<dbReference type="SMART" id="SM00382">
    <property type="entry name" value="AAA"/>
    <property type="match status" value="1"/>
</dbReference>
<dbReference type="SUPFAM" id="SSF52540">
    <property type="entry name" value="P-loop containing nucleoside triphosphate hydrolases"/>
    <property type="match status" value="1"/>
</dbReference>
<evidence type="ECO:0000313" key="5">
    <source>
        <dbReference type="EMBL" id="PJB48995.1"/>
    </source>
</evidence>
<dbReference type="InterPro" id="IPR050763">
    <property type="entry name" value="ABC_transporter_ATP-binding"/>
</dbReference>
<reference evidence="6" key="1">
    <citation type="submission" date="2017-09" db="EMBL/GenBank/DDBJ databases">
        <title>Depth-based differentiation of microbial function through sediment-hosted aquifers and enrichment of novel symbionts in the deep terrestrial subsurface.</title>
        <authorList>
            <person name="Probst A.J."/>
            <person name="Ladd B."/>
            <person name="Jarett J.K."/>
            <person name="Geller-Mcgrath D.E."/>
            <person name="Sieber C.M.K."/>
            <person name="Emerson J.B."/>
            <person name="Anantharaman K."/>
            <person name="Thomas B.C."/>
            <person name="Malmstrom R."/>
            <person name="Stieglmeier M."/>
            <person name="Klingl A."/>
            <person name="Woyke T."/>
            <person name="Ryan C.M."/>
            <person name="Banfield J.F."/>
        </authorList>
    </citation>
    <scope>NUCLEOTIDE SEQUENCE [LARGE SCALE GENOMIC DNA]</scope>
</reference>
<protein>
    <submittedName>
        <fullName evidence="5">ABC transporter</fullName>
    </submittedName>
</protein>
<feature type="domain" description="ABC transporter" evidence="4">
    <location>
        <begin position="17"/>
        <end position="255"/>
    </location>
</feature>
<comment type="caution">
    <text evidence="5">The sequence shown here is derived from an EMBL/GenBank/DDBJ whole genome shotgun (WGS) entry which is preliminary data.</text>
</comment>
<keyword evidence="1" id="KW-0813">Transport</keyword>
<proteinExistence type="predicted"/>
<accession>A0A2M8BYQ9</accession>
<dbReference type="Gene3D" id="3.40.50.300">
    <property type="entry name" value="P-loop containing nucleotide triphosphate hydrolases"/>
    <property type="match status" value="1"/>
</dbReference>
<name>A0A2M8BYQ9_9BACT</name>
<evidence type="ECO:0000256" key="3">
    <source>
        <dbReference type="ARBA" id="ARBA00022840"/>
    </source>
</evidence>